<dbReference type="GO" id="GO:0000160">
    <property type="term" value="P:phosphorelay signal transduction system"/>
    <property type="evidence" value="ECO:0007669"/>
    <property type="project" value="UniProtKB-UniRule"/>
</dbReference>
<comment type="domain">
    <text evidence="5">Histidine-containing phosphotransfer domain (HPt) contains an active histidine that mediates the phosphotransfer.</text>
</comment>
<proteinExistence type="predicted"/>
<comment type="caution">
    <text evidence="6">The sequence shown here is derived from an EMBL/GenBank/DDBJ whole genome shotgun (WGS) entry which is preliminary data.</text>
</comment>
<keyword evidence="1" id="KW-0963">Cytoplasm</keyword>
<dbReference type="PANTHER" id="PTHR28242:SF46">
    <property type="entry name" value="PSEUDO HISTIDINE-CONTAINING PHOSPHOTRANSFER PROTEIN 6"/>
    <property type="match status" value="1"/>
</dbReference>
<dbReference type="InterPro" id="IPR036641">
    <property type="entry name" value="HPT_dom_sf"/>
</dbReference>
<dbReference type="InterPro" id="IPR045871">
    <property type="entry name" value="AHP1-5/YPD1"/>
</dbReference>
<keyword evidence="3 5" id="KW-0902">Two-component regulatory system</keyword>
<dbReference type="GO" id="GO:0005829">
    <property type="term" value="C:cytosol"/>
    <property type="evidence" value="ECO:0007669"/>
    <property type="project" value="UniProtKB-SubCell"/>
</dbReference>
<dbReference type="GO" id="GO:0009736">
    <property type="term" value="P:cytokinin-activated signaling pathway"/>
    <property type="evidence" value="ECO:0007669"/>
    <property type="project" value="UniProtKB-KW"/>
</dbReference>
<evidence type="ECO:0000256" key="5">
    <source>
        <dbReference type="RuleBase" id="RU369004"/>
    </source>
</evidence>
<dbReference type="Proteomes" id="UP001293254">
    <property type="component" value="Unassembled WGS sequence"/>
</dbReference>
<evidence type="ECO:0000313" key="7">
    <source>
        <dbReference type="Proteomes" id="UP001293254"/>
    </source>
</evidence>
<reference evidence="6" key="2">
    <citation type="journal article" date="2024" name="Plant">
        <title>Genomic evolution and insights into agronomic trait innovations of Sesamum species.</title>
        <authorList>
            <person name="Miao H."/>
            <person name="Wang L."/>
            <person name="Qu L."/>
            <person name="Liu H."/>
            <person name="Sun Y."/>
            <person name="Le M."/>
            <person name="Wang Q."/>
            <person name="Wei S."/>
            <person name="Zheng Y."/>
            <person name="Lin W."/>
            <person name="Duan Y."/>
            <person name="Cao H."/>
            <person name="Xiong S."/>
            <person name="Wang X."/>
            <person name="Wei L."/>
            <person name="Li C."/>
            <person name="Ma Q."/>
            <person name="Ju M."/>
            <person name="Zhao R."/>
            <person name="Li G."/>
            <person name="Mu C."/>
            <person name="Tian Q."/>
            <person name="Mei H."/>
            <person name="Zhang T."/>
            <person name="Gao T."/>
            <person name="Zhang H."/>
        </authorList>
    </citation>
    <scope>NUCLEOTIDE SEQUENCE</scope>
    <source>
        <strain evidence="6">3651</strain>
    </source>
</reference>
<keyword evidence="4" id="KW-0539">Nucleus</keyword>
<evidence type="ECO:0000256" key="1">
    <source>
        <dbReference type="ARBA" id="ARBA00022490"/>
    </source>
</evidence>
<dbReference type="Gene3D" id="1.20.120.160">
    <property type="entry name" value="HPT domain"/>
    <property type="match status" value="1"/>
</dbReference>
<dbReference type="GO" id="GO:0005634">
    <property type="term" value="C:nucleus"/>
    <property type="evidence" value="ECO:0007669"/>
    <property type="project" value="UniProtKB-SubCell"/>
</dbReference>
<dbReference type="FunFam" id="1.20.120.160:FF:000001">
    <property type="entry name" value="Histidine-containing phosphotransfer protein 1"/>
    <property type="match status" value="1"/>
</dbReference>
<comment type="subcellular location">
    <subcellularLocation>
        <location evidence="5">Cytoplasm</location>
        <location evidence="5">Cytosol</location>
    </subcellularLocation>
    <subcellularLocation>
        <location evidence="5">Nucleus</location>
    </subcellularLocation>
</comment>
<evidence type="ECO:0000313" key="6">
    <source>
        <dbReference type="EMBL" id="KAK4413943.1"/>
    </source>
</evidence>
<keyword evidence="2 5" id="KW-0932">Cytokinin signaling pathway</keyword>
<keyword evidence="7" id="KW-1185">Reference proteome</keyword>
<sequence>MQGVLDENFLQVQQLQDESSPNFVSEVFNVYFHHAEKLLTHLRTLLADGEFTDYKKIGICLNLFMGSSSSIGAKRLRNVCIAFRAASHQNNRPRCLKALEVLEYEYCYLKNKLYELFQFHNSILIYVTHQHEWKEARIFEDFQHSQQDSRSSDFQEFSIEGNKTLAENLRKHAEGKENAMHKLSTAIGQSSPHTLYTPAPVPHNFYRS</sequence>
<gene>
    <name evidence="6" type="ORF">Salat_2807100</name>
</gene>
<dbReference type="GO" id="GO:0043424">
    <property type="term" value="F:protein histidine kinase binding"/>
    <property type="evidence" value="ECO:0007669"/>
    <property type="project" value="UniProtKB-UniRule"/>
</dbReference>
<dbReference type="GO" id="GO:0009927">
    <property type="term" value="F:histidine phosphotransfer kinase activity"/>
    <property type="evidence" value="ECO:0007669"/>
    <property type="project" value="UniProtKB-UniRule"/>
</dbReference>
<dbReference type="AlphaFoldDB" id="A0AAE2C9G9"/>
<dbReference type="EMBL" id="JACGWO010000012">
    <property type="protein sequence ID" value="KAK4413943.1"/>
    <property type="molecule type" value="Genomic_DNA"/>
</dbReference>
<evidence type="ECO:0000256" key="2">
    <source>
        <dbReference type="ARBA" id="ARBA00022864"/>
    </source>
</evidence>
<dbReference type="PANTHER" id="PTHR28242">
    <property type="entry name" value="PHOSPHORELAY INTERMEDIATE PROTEIN YPD1"/>
    <property type="match status" value="1"/>
</dbReference>
<name>A0AAE2C9G9_9LAMI</name>
<evidence type="ECO:0000256" key="3">
    <source>
        <dbReference type="ARBA" id="ARBA00023012"/>
    </source>
</evidence>
<comment type="function">
    <text evidence="5">Functions as a two-component phosphorelay mediators between cytokinin sensor histidine kinases and response regulators (B-type ARRs). Plays an important role in propagating cytokinin signal transduction.</text>
</comment>
<reference evidence="6" key="1">
    <citation type="submission" date="2020-06" db="EMBL/GenBank/DDBJ databases">
        <authorList>
            <person name="Li T."/>
            <person name="Hu X."/>
            <person name="Zhang T."/>
            <person name="Song X."/>
            <person name="Zhang H."/>
            <person name="Dai N."/>
            <person name="Sheng W."/>
            <person name="Hou X."/>
            <person name="Wei L."/>
        </authorList>
    </citation>
    <scope>NUCLEOTIDE SEQUENCE</scope>
    <source>
        <strain evidence="6">3651</strain>
        <tissue evidence="6">Leaf</tissue>
    </source>
</reference>
<protein>
    <recommendedName>
        <fullName evidence="5">Histidine-containing phosphotransfer protein</fullName>
    </recommendedName>
</protein>
<accession>A0AAE2C9G9</accession>
<evidence type="ECO:0000256" key="4">
    <source>
        <dbReference type="ARBA" id="ARBA00023242"/>
    </source>
</evidence>
<organism evidence="6 7">
    <name type="scientific">Sesamum alatum</name>
    <dbReference type="NCBI Taxonomy" id="300844"/>
    <lineage>
        <taxon>Eukaryota</taxon>
        <taxon>Viridiplantae</taxon>
        <taxon>Streptophyta</taxon>
        <taxon>Embryophyta</taxon>
        <taxon>Tracheophyta</taxon>
        <taxon>Spermatophyta</taxon>
        <taxon>Magnoliopsida</taxon>
        <taxon>eudicotyledons</taxon>
        <taxon>Gunneridae</taxon>
        <taxon>Pentapetalae</taxon>
        <taxon>asterids</taxon>
        <taxon>lamiids</taxon>
        <taxon>Lamiales</taxon>
        <taxon>Pedaliaceae</taxon>
        <taxon>Sesamum</taxon>
    </lineage>
</organism>
<dbReference type="SUPFAM" id="SSF47226">
    <property type="entry name" value="Histidine-containing phosphotransfer domain, HPT domain"/>
    <property type="match status" value="1"/>
</dbReference>